<dbReference type="Proteomes" id="UP000545507">
    <property type="component" value="Unassembled WGS sequence"/>
</dbReference>
<dbReference type="InterPro" id="IPR029492">
    <property type="entry name" value="DUF4435"/>
</dbReference>
<protein>
    <submittedName>
        <fullName evidence="2">DUF4435 domain-containing protein</fullName>
    </submittedName>
</protein>
<evidence type="ECO:0000259" key="1">
    <source>
        <dbReference type="Pfam" id="PF14491"/>
    </source>
</evidence>
<evidence type="ECO:0000313" key="3">
    <source>
        <dbReference type="Proteomes" id="UP000545507"/>
    </source>
</evidence>
<evidence type="ECO:0000313" key="2">
    <source>
        <dbReference type="EMBL" id="NWF48638.1"/>
    </source>
</evidence>
<dbReference type="Pfam" id="PF14491">
    <property type="entry name" value="DUF4435"/>
    <property type="match status" value="1"/>
</dbReference>
<name>A0A7Y8H203_9BURK</name>
<comment type="caution">
    <text evidence="2">The sequence shown here is derived from an EMBL/GenBank/DDBJ whole genome shotgun (WGS) entry which is preliminary data.</text>
</comment>
<gene>
    <name evidence="2" type="ORF">F3K02_25755</name>
</gene>
<dbReference type="AlphaFoldDB" id="A0A7Y8H203"/>
<reference evidence="2 3" key="1">
    <citation type="submission" date="2019-09" db="EMBL/GenBank/DDBJ databases">
        <title>Hydrogenophaga aromatica sp. nov., isolated from a para-xylene-degrading enrichment culture.</title>
        <authorList>
            <person name="Tancsics A."/>
            <person name="Banerjee S."/>
        </authorList>
    </citation>
    <scope>NUCLEOTIDE SEQUENCE [LARGE SCALE GENOMIC DNA]</scope>
    <source>
        <strain evidence="2 3">D2P1</strain>
    </source>
</reference>
<proteinExistence type="predicted"/>
<dbReference type="EMBL" id="VYGV01000028">
    <property type="protein sequence ID" value="NWF48638.1"/>
    <property type="molecule type" value="Genomic_DNA"/>
</dbReference>
<feature type="domain" description="DUF4435" evidence="1">
    <location>
        <begin position="21"/>
        <end position="234"/>
    </location>
</feature>
<organism evidence="2 3">
    <name type="scientific">Hydrogenophaga aromaticivorans</name>
    <dbReference type="NCBI Taxonomy" id="2610898"/>
    <lineage>
        <taxon>Bacteria</taxon>
        <taxon>Pseudomonadati</taxon>
        <taxon>Pseudomonadota</taxon>
        <taxon>Betaproteobacteria</taxon>
        <taxon>Burkholderiales</taxon>
        <taxon>Comamonadaceae</taxon>
        <taxon>Hydrogenophaga</taxon>
    </lineage>
</organism>
<keyword evidence="3" id="KW-1185">Reference proteome</keyword>
<accession>A0A7Y8H203</accession>
<dbReference type="RefSeq" id="WP_177139388.1">
    <property type="nucleotide sequence ID" value="NZ_VYGV01000028.1"/>
</dbReference>
<sequence>MFDLSYSDDALNVRGAFFGAKTIVYVEGDDDLLFWRNVFEKVADDPFEVEPVGGSTTLDEYIKKIVAGDLDAIAARDADFMLITGAAPSHPKIVYTHGYSIENSLYVESTITQLVRSWAKSPKATAEECMAWLRELATTISPLVYLDAANAFSAAGIATVGDNCARYMTSANSATICPQKIAAAVGEIQAKIPAIALQQARATVGSEPSAVISNLRGHFLTSAVHRYIVKRSKDFGRKVSISAESLYAAAIAQFINTLETNHPHREHYLSSAQAAWREI</sequence>